<dbReference type="Proteomes" id="UP000664405">
    <property type="component" value="Unassembled WGS sequence"/>
</dbReference>
<accession>A0A8I1M846</accession>
<protein>
    <submittedName>
        <fullName evidence="1">YkgJ family cysteine cluster protein</fullName>
    </submittedName>
</protein>
<evidence type="ECO:0000313" key="1">
    <source>
        <dbReference type="EMBL" id="MBN8196724.1"/>
    </source>
</evidence>
<dbReference type="EMBL" id="JAEKJW010000002">
    <property type="protein sequence ID" value="MBN8196724.1"/>
    <property type="molecule type" value="Genomic_DNA"/>
</dbReference>
<proteinExistence type="predicted"/>
<dbReference type="Pfam" id="PF03692">
    <property type="entry name" value="CxxCxxCC"/>
    <property type="match status" value="1"/>
</dbReference>
<gene>
    <name evidence="1" type="ORF">JF547_09640</name>
</gene>
<evidence type="ECO:0000313" key="2">
    <source>
        <dbReference type="Proteomes" id="UP000664405"/>
    </source>
</evidence>
<sequence length="233" mass="25845">MAELDEAIDTIADSIAQTGALTFEASRRYDEMFQTFRRVLEDALDAQPTMTDAARVAMSMVDTASRAIQSNFPNPQHRDCCDQCSACCNLFVSVPPGVTSLIADHIRKTFTPEQQATLLQRLVNAAATIEQSTTTAEVRVRCPLLGDDNRCTIYEIRPLSCRAFTSSNARKCHRMVFGTPEERTTTIDQDPGHYRLHIEATDALQQAAARRNLNPRQKGFVHALLDQLSPAAT</sequence>
<dbReference type="RefSeq" id="WP_206927297.1">
    <property type="nucleotide sequence ID" value="NZ_JAEKJW010000002.1"/>
</dbReference>
<dbReference type="InterPro" id="IPR005358">
    <property type="entry name" value="Puta_zinc/iron-chelating_dom"/>
</dbReference>
<reference evidence="1" key="1">
    <citation type="submission" date="2020-12" db="EMBL/GenBank/DDBJ databases">
        <title>Oil enriched cultivation method for isolating marine PHA-producing bacteria.</title>
        <authorList>
            <person name="Zheng W."/>
            <person name="Yu S."/>
            <person name="Huang Y."/>
        </authorList>
    </citation>
    <scope>NUCLEOTIDE SEQUENCE</scope>
    <source>
        <strain evidence="1">SY-2-3</strain>
    </source>
</reference>
<dbReference type="AlphaFoldDB" id="A0A8I1M846"/>
<comment type="caution">
    <text evidence="1">The sequence shown here is derived from an EMBL/GenBank/DDBJ whole genome shotgun (WGS) entry which is preliminary data.</text>
</comment>
<name>A0A8I1M846_9PROT</name>
<organism evidence="1 2">
    <name type="scientific">Thalassospira povalilytica</name>
    <dbReference type="NCBI Taxonomy" id="732237"/>
    <lineage>
        <taxon>Bacteria</taxon>
        <taxon>Pseudomonadati</taxon>
        <taxon>Pseudomonadota</taxon>
        <taxon>Alphaproteobacteria</taxon>
        <taxon>Rhodospirillales</taxon>
        <taxon>Thalassospiraceae</taxon>
        <taxon>Thalassospira</taxon>
    </lineage>
</organism>